<dbReference type="GO" id="GO:0003677">
    <property type="term" value="F:DNA binding"/>
    <property type="evidence" value="ECO:0007669"/>
    <property type="project" value="UniProtKB-KW"/>
</dbReference>
<feature type="compositionally biased region" description="Basic and acidic residues" evidence="1">
    <location>
        <begin position="29"/>
        <end position="46"/>
    </location>
</feature>
<keyword evidence="2" id="KW-0238">DNA-binding</keyword>
<name>A0A8J5MN64_HOMAM</name>
<protein>
    <submittedName>
        <fullName evidence="2">Putative DNA-binding nuclear phosphoprotein p8-containing protein</fullName>
    </submittedName>
</protein>
<accession>A0A8J5MN64</accession>
<reference evidence="2" key="1">
    <citation type="journal article" date="2021" name="Sci. Adv.">
        <title>The American lobster genome reveals insights on longevity, neural, and immune adaptations.</title>
        <authorList>
            <person name="Polinski J.M."/>
            <person name="Zimin A.V."/>
            <person name="Clark K.F."/>
            <person name="Kohn A.B."/>
            <person name="Sadowski N."/>
            <person name="Timp W."/>
            <person name="Ptitsyn A."/>
            <person name="Khanna P."/>
            <person name="Romanova D.Y."/>
            <person name="Williams P."/>
            <person name="Greenwood S.J."/>
            <person name="Moroz L.L."/>
            <person name="Walt D.R."/>
            <person name="Bodnar A.G."/>
        </authorList>
    </citation>
    <scope>NUCLEOTIDE SEQUENCE</scope>
    <source>
        <strain evidence="2">GMGI-L3</strain>
    </source>
</reference>
<organism evidence="2 3">
    <name type="scientific">Homarus americanus</name>
    <name type="common">American lobster</name>
    <dbReference type="NCBI Taxonomy" id="6706"/>
    <lineage>
        <taxon>Eukaryota</taxon>
        <taxon>Metazoa</taxon>
        <taxon>Ecdysozoa</taxon>
        <taxon>Arthropoda</taxon>
        <taxon>Crustacea</taxon>
        <taxon>Multicrustacea</taxon>
        <taxon>Malacostraca</taxon>
        <taxon>Eumalacostraca</taxon>
        <taxon>Eucarida</taxon>
        <taxon>Decapoda</taxon>
        <taxon>Pleocyemata</taxon>
        <taxon>Astacidea</taxon>
        <taxon>Nephropoidea</taxon>
        <taxon>Nephropidae</taxon>
        <taxon>Homarus</taxon>
    </lineage>
</organism>
<evidence type="ECO:0000313" key="3">
    <source>
        <dbReference type="Proteomes" id="UP000747542"/>
    </source>
</evidence>
<dbReference type="InterPro" id="IPR018792">
    <property type="entry name" value="NUPR1-like"/>
</dbReference>
<dbReference type="EMBL" id="JAHLQT010036987">
    <property type="protein sequence ID" value="KAG7157688.1"/>
    <property type="molecule type" value="Genomic_DNA"/>
</dbReference>
<proteinExistence type="predicted"/>
<gene>
    <name evidence="2" type="ORF">Hamer_G018750</name>
</gene>
<feature type="region of interest" description="Disordered" evidence="1">
    <location>
        <begin position="17"/>
        <end position="49"/>
    </location>
</feature>
<dbReference type="Pfam" id="PF10195">
    <property type="entry name" value="Phospho_p8"/>
    <property type="match status" value="1"/>
</dbReference>
<keyword evidence="3" id="KW-1185">Reference proteome</keyword>
<dbReference type="Proteomes" id="UP000747542">
    <property type="component" value="Unassembled WGS sequence"/>
</dbReference>
<sequence>MSDAYFDEYDHYNFDDKLVHSRGSGKNRSKQEAEQNKHHNDTDGHTRASMKVMVVITRLGGPREEVASAVGCHAARPPWRAFVDRIVDAEPKLKVTDNGFGTPLGCMGHHYAEEDLKHTKT</sequence>
<evidence type="ECO:0000313" key="2">
    <source>
        <dbReference type="EMBL" id="KAG7157688.1"/>
    </source>
</evidence>
<dbReference type="AlphaFoldDB" id="A0A8J5MN64"/>
<evidence type="ECO:0000256" key="1">
    <source>
        <dbReference type="SAM" id="MobiDB-lite"/>
    </source>
</evidence>
<comment type="caution">
    <text evidence="2">The sequence shown here is derived from an EMBL/GenBank/DDBJ whole genome shotgun (WGS) entry which is preliminary data.</text>
</comment>